<protein>
    <submittedName>
        <fullName evidence="2">Uncharacterized protein</fullName>
    </submittedName>
</protein>
<reference evidence="2 3" key="1">
    <citation type="journal article" date="2022" name="Nat. Genet.">
        <title>Improved pea reference genome and pan-genome highlight genomic features and evolutionary characteristics.</title>
        <authorList>
            <person name="Yang T."/>
            <person name="Liu R."/>
            <person name="Luo Y."/>
            <person name="Hu S."/>
            <person name="Wang D."/>
            <person name="Wang C."/>
            <person name="Pandey M.K."/>
            <person name="Ge S."/>
            <person name="Xu Q."/>
            <person name="Li N."/>
            <person name="Li G."/>
            <person name="Huang Y."/>
            <person name="Saxena R.K."/>
            <person name="Ji Y."/>
            <person name="Li M."/>
            <person name="Yan X."/>
            <person name="He Y."/>
            <person name="Liu Y."/>
            <person name="Wang X."/>
            <person name="Xiang C."/>
            <person name="Varshney R.K."/>
            <person name="Ding H."/>
            <person name="Gao S."/>
            <person name="Zong X."/>
        </authorList>
    </citation>
    <scope>NUCLEOTIDE SEQUENCE [LARGE SCALE GENOMIC DNA]</scope>
    <source>
        <strain evidence="2 3">cv. Zhongwan 6</strain>
    </source>
</reference>
<dbReference type="Gramene" id="PSAT_LOCUS10287_t1">
    <property type="protein sequence ID" value="CAL5190227.1"/>
    <property type="gene ID" value="PSAT_LOCUS10287"/>
</dbReference>
<sequence length="108" mass="11694">MKTKLLIFLYSCVILFCFVGAIEPPKYKKQFGETKEIKASIELDGYAIYEGGLVVWNSGGSVIGYSYIGKGTNDNGNIISFPKGGKNGDGRNKILGRNSFLGKVSMGN</sequence>
<dbReference type="Gramene" id="Psat02G0096200-T4">
    <property type="protein sequence ID" value="KAI5433925.1"/>
    <property type="gene ID" value="KIW84_020962"/>
</dbReference>
<dbReference type="EMBL" id="JAMSHJ010000002">
    <property type="protein sequence ID" value="KAI5433925.1"/>
    <property type="molecule type" value="Genomic_DNA"/>
</dbReference>
<accession>A0A9D5B818</accession>
<dbReference type="AlphaFoldDB" id="A0A9D5B818"/>
<dbReference type="Gramene" id="Psat2g028680.1">
    <property type="protein sequence ID" value="Psat2g028680.1.cds"/>
    <property type="gene ID" value="Psat2g028680"/>
</dbReference>
<feature type="chain" id="PRO_5039030710" evidence="1">
    <location>
        <begin position="22"/>
        <end position="108"/>
    </location>
</feature>
<comment type="caution">
    <text evidence="2">The sequence shown here is derived from an EMBL/GenBank/DDBJ whole genome shotgun (WGS) entry which is preliminary data.</text>
</comment>
<evidence type="ECO:0000256" key="1">
    <source>
        <dbReference type="SAM" id="SignalP"/>
    </source>
</evidence>
<gene>
    <name evidence="2" type="ORF">KIW84_020962</name>
</gene>
<dbReference type="Proteomes" id="UP001058974">
    <property type="component" value="Chromosome 2"/>
</dbReference>
<keyword evidence="3" id="KW-1185">Reference proteome</keyword>
<keyword evidence="1" id="KW-0732">Signal</keyword>
<dbReference type="OrthoDB" id="10327908at2759"/>
<organism evidence="2 3">
    <name type="scientific">Pisum sativum</name>
    <name type="common">Garden pea</name>
    <name type="synonym">Lathyrus oleraceus</name>
    <dbReference type="NCBI Taxonomy" id="3888"/>
    <lineage>
        <taxon>Eukaryota</taxon>
        <taxon>Viridiplantae</taxon>
        <taxon>Streptophyta</taxon>
        <taxon>Embryophyta</taxon>
        <taxon>Tracheophyta</taxon>
        <taxon>Spermatophyta</taxon>
        <taxon>Magnoliopsida</taxon>
        <taxon>eudicotyledons</taxon>
        <taxon>Gunneridae</taxon>
        <taxon>Pentapetalae</taxon>
        <taxon>rosids</taxon>
        <taxon>fabids</taxon>
        <taxon>Fabales</taxon>
        <taxon>Fabaceae</taxon>
        <taxon>Papilionoideae</taxon>
        <taxon>50 kb inversion clade</taxon>
        <taxon>NPAAA clade</taxon>
        <taxon>Hologalegina</taxon>
        <taxon>IRL clade</taxon>
        <taxon>Fabeae</taxon>
        <taxon>Lathyrus</taxon>
    </lineage>
</organism>
<evidence type="ECO:0000313" key="2">
    <source>
        <dbReference type="EMBL" id="KAI5433925.1"/>
    </source>
</evidence>
<proteinExistence type="predicted"/>
<name>A0A9D5B818_PEA</name>
<feature type="signal peptide" evidence="1">
    <location>
        <begin position="1"/>
        <end position="21"/>
    </location>
</feature>
<evidence type="ECO:0000313" key="3">
    <source>
        <dbReference type="Proteomes" id="UP001058974"/>
    </source>
</evidence>